<reference evidence="1" key="1">
    <citation type="journal article" date="2021" name="Proc. Natl. Acad. Sci. U.S.A.">
        <title>A Catalog of Tens of Thousands of Viruses from Human Metagenomes Reveals Hidden Associations with Chronic Diseases.</title>
        <authorList>
            <person name="Tisza M.J."/>
            <person name="Buck C.B."/>
        </authorList>
    </citation>
    <scope>NUCLEOTIDE SEQUENCE</scope>
    <source>
        <strain evidence="1">CtTrm2</strain>
    </source>
</reference>
<dbReference type="EMBL" id="BK016097">
    <property type="protein sequence ID" value="DAF94826.1"/>
    <property type="molecule type" value="Genomic_DNA"/>
</dbReference>
<protein>
    <submittedName>
        <fullName evidence="1">Uncharacterized protein</fullName>
    </submittedName>
</protein>
<sequence>MTDITKNNGLRWFYSIYRMKRKLWYNKSKVLY</sequence>
<name>A0A8S5UKA3_9CAUD</name>
<organism evidence="1">
    <name type="scientific">Myoviridae sp. ctTrm2</name>
    <dbReference type="NCBI Taxonomy" id="2825114"/>
    <lineage>
        <taxon>Viruses</taxon>
        <taxon>Duplodnaviria</taxon>
        <taxon>Heunggongvirae</taxon>
        <taxon>Uroviricota</taxon>
        <taxon>Caudoviricetes</taxon>
    </lineage>
</organism>
<accession>A0A8S5UKA3</accession>
<evidence type="ECO:0000313" key="1">
    <source>
        <dbReference type="EMBL" id="DAF94826.1"/>
    </source>
</evidence>
<proteinExistence type="predicted"/>